<feature type="chain" id="PRO_5008587555" evidence="2">
    <location>
        <begin position="23"/>
        <end position="121"/>
    </location>
</feature>
<reference evidence="3" key="1">
    <citation type="submission" date="2015-11" db="EMBL/GenBank/DDBJ databases">
        <title>De novo transcriptome assembly of four potential Pierce s Disease insect vectors from Arizona vineyards.</title>
        <authorList>
            <person name="Tassone E.E."/>
        </authorList>
    </citation>
    <scope>NUCLEOTIDE SEQUENCE</scope>
</reference>
<evidence type="ECO:0000313" key="3">
    <source>
        <dbReference type="EMBL" id="JAT24231.1"/>
    </source>
</evidence>
<organism evidence="3">
    <name type="scientific">Graphocephala atropunctata</name>
    <dbReference type="NCBI Taxonomy" id="36148"/>
    <lineage>
        <taxon>Eukaryota</taxon>
        <taxon>Metazoa</taxon>
        <taxon>Ecdysozoa</taxon>
        <taxon>Arthropoda</taxon>
        <taxon>Hexapoda</taxon>
        <taxon>Insecta</taxon>
        <taxon>Pterygota</taxon>
        <taxon>Neoptera</taxon>
        <taxon>Paraneoptera</taxon>
        <taxon>Hemiptera</taxon>
        <taxon>Auchenorrhyncha</taxon>
        <taxon>Membracoidea</taxon>
        <taxon>Cicadellidae</taxon>
        <taxon>Cicadellinae</taxon>
        <taxon>Cicadellini</taxon>
        <taxon>Graphocephala</taxon>
    </lineage>
</organism>
<proteinExistence type="predicted"/>
<accession>A0A1B6LKJ8</accession>
<sequence>MESRLSVIVCVVAALLVCQALAHPRTSSSEVSEKVRESRDLEVTEVSSPPSKIISAKIDAWKRLKALNVSQEELDSLGVTADMLEKVKRDETSTKLQVRFPEDDKDISTPIEDDDSVRSKK</sequence>
<feature type="non-terminal residue" evidence="3">
    <location>
        <position position="121"/>
    </location>
</feature>
<keyword evidence="2" id="KW-0732">Signal</keyword>
<feature type="signal peptide" evidence="2">
    <location>
        <begin position="1"/>
        <end position="22"/>
    </location>
</feature>
<name>A0A1B6LKJ8_9HEMI</name>
<dbReference type="AlphaFoldDB" id="A0A1B6LKJ8"/>
<evidence type="ECO:0000256" key="2">
    <source>
        <dbReference type="SAM" id="SignalP"/>
    </source>
</evidence>
<feature type="compositionally biased region" description="Basic and acidic residues" evidence="1">
    <location>
        <begin position="31"/>
        <end position="42"/>
    </location>
</feature>
<feature type="region of interest" description="Disordered" evidence="1">
    <location>
        <begin position="23"/>
        <end position="43"/>
    </location>
</feature>
<dbReference type="EMBL" id="GEBQ01015746">
    <property type="protein sequence ID" value="JAT24231.1"/>
    <property type="molecule type" value="Transcribed_RNA"/>
</dbReference>
<feature type="region of interest" description="Disordered" evidence="1">
    <location>
        <begin position="92"/>
        <end position="121"/>
    </location>
</feature>
<gene>
    <name evidence="3" type="ORF">g.10256</name>
</gene>
<evidence type="ECO:0000256" key="1">
    <source>
        <dbReference type="SAM" id="MobiDB-lite"/>
    </source>
</evidence>
<protein>
    <submittedName>
        <fullName evidence="3">Uncharacterized protein</fullName>
    </submittedName>
</protein>